<dbReference type="GO" id="GO:0005829">
    <property type="term" value="C:cytosol"/>
    <property type="evidence" value="ECO:0007669"/>
    <property type="project" value="TreeGrafter"/>
</dbReference>
<dbReference type="InterPro" id="IPR001789">
    <property type="entry name" value="Sig_transdc_resp-reg_receiver"/>
</dbReference>
<dbReference type="GO" id="GO:0016887">
    <property type="term" value="F:ATP hydrolysis activity"/>
    <property type="evidence" value="ECO:0007669"/>
    <property type="project" value="TreeGrafter"/>
</dbReference>
<dbReference type="EMBL" id="JAEMHM010000010">
    <property type="protein sequence ID" value="MBJ6725729.1"/>
    <property type="molecule type" value="Genomic_DNA"/>
</dbReference>
<keyword evidence="3" id="KW-0597">Phosphoprotein</keyword>
<reference evidence="5" key="1">
    <citation type="submission" date="2020-12" db="EMBL/GenBank/DDBJ databases">
        <title>Geomonas sp. Red875, isolated from river sediment.</title>
        <authorList>
            <person name="Xu Z."/>
            <person name="Zhang Z."/>
            <person name="Masuda Y."/>
            <person name="Itoh H."/>
            <person name="Senoo K."/>
        </authorList>
    </citation>
    <scope>NUCLEOTIDE SEQUENCE</scope>
    <source>
        <strain evidence="5">Red875</strain>
    </source>
</reference>
<dbReference type="Gene3D" id="3.40.50.2300">
    <property type="match status" value="1"/>
</dbReference>
<dbReference type="PANTHER" id="PTHR43384:SF6">
    <property type="entry name" value="SEPTUM SITE-DETERMINING PROTEIN MIND HOMOLOG, CHLOROPLASTIC"/>
    <property type="match status" value="1"/>
</dbReference>
<dbReference type="InterPro" id="IPR050625">
    <property type="entry name" value="ParA/MinD_ATPase"/>
</dbReference>
<dbReference type="GO" id="GO:0009898">
    <property type="term" value="C:cytoplasmic side of plasma membrane"/>
    <property type="evidence" value="ECO:0007669"/>
    <property type="project" value="TreeGrafter"/>
</dbReference>
<dbReference type="InterPro" id="IPR027417">
    <property type="entry name" value="P-loop_NTPase"/>
</dbReference>
<sequence length="388" mass="41567">MTTELSAILIGNDPQVQHSIESALKSSGANVRLLAAVDDLQQGMRIMQTNSPNIVILDLKNVDQGEKETRYLATRFPRTAVFVTAAEKNPDWILTLIRAGAREYLTKPVAAAELAQAVEKVSLVWAAAAGTRETKGSVISVYNPSGGMGTTTVAVNLAALLAAQGKRTALLDLNLHAGDVAAFLDLTPRYTLASATPKLGALDADFLRSITVSHGCGVDVLNAPDELEEADLVAPELVHEVIRYFQTHYEYTIIDTGGPAAGCNLAVFQASDRILFNTVLHLPALRNAQRYLAALARAAGAEERIKLLVNRHDPREGIKVADGEKVLSVKVFQTIPNGAADVTASINKGVPLVIDNPRSPVARSLEELVRKLTGTAAPAETKTLRRFL</sequence>
<protein>
    <submittedName>
        <fullName evidence="5">Response regulator</fullName>
    </submittedName>
</protein>
<keyword evidence="2" id="KW-0067">ATP-binding</keyword>
<name>A0A8J7LVN6_9BACT</name>
<evidence type="ECO:0000256" key="1">
    <source>
        <dbReference type="ARBA" id="ARBA00022741"/>
    </source>
</evidence>
<feature type="modified residue" description="4-aspartylphosphate" evidence="3">
    <location>
        <position position="58"/>
    </location>
</feature>
<dbReference type="AlphaFoldDB" id="A0A8J7LVN6"/>
<evidence type="ECO:0000256" key="3">
    <source>
        <dbReference type="PROSITE-ProRule" id="PRU00169"/>
    </source>
</evidence>
<proteinExistence type="predicted"/>
<feature type="domain" description="Response regulatory" evidence="4">
    <location>
        <begin position="6"/>
        <end position="122"/>
    </location>
</feature>
<gene>
    <name evidence="5" type="ORF">JFN93_13495</name>
</gene>
<evidence type="ECO:0000259" key="4">
    <source>
        <dbReference type="PROSITE" id="PS50110"/>
    </source>
</evidence>
<evidence type="ECO:0000256" key="2">
    <source>
        <dbReference type="ARBA" id="ARBA00022840"/>
    </source>
</evidence>
<dbReference type="SUPFAM" id="SSF52172">
    <property type="entry name" value="CheY-like"/>
    <property type="match status" value="1"/>
</dbReference>
<evidence type="ECO:0000313" key="6">
    <source>
        <dbReference type="Proteomes" id="UP000636888"/>
    </source>
</evidence>
<dbReference type="RefSeq" id="WP_199384619.1">
    <property type="nucleotide sequence ID" value="NZ_JAEMHM010000010.1"/>
</dbReference>
<dbReference type="GO" id="GO:0051782">
    <property type="term" value="P:negative regulation of cell division"/>
    <property type="evidence" value="ECO:0007669"/>
    <property type="project" value="TreeGrafter"/>
</dbReference>
<dbReference type="GO" id="GO:0000160">
    <property type="term" value="P:phosphorelay signal transduction system"/>
    <property type="evidence" value="ECO:0007669"/>
    <property type="project" value="InterPro"/>
</dbReference>
<dbReference type="SMART" id="SM00448">
    <property type="entry name" value="REC"/>
    <property type="match status" value="1"/>
</dbReference>
<dbReference type="Pfam" id="PF00072">
    <property type="entry name" value="Response_reg"/>
    <property type="match status" value="1"/>
</dbReference>
<evidence type="ECO:0000313" key="5">
    <source>
        <dbReference type="EMBL" id="MBJ6725729.1"/>
    </source>
</evidence>
<dbReference type="PROSITE" id="PS50110">
    <property type="entry name" value="RESPONSE_REGULATORY"/>
    <property type="match status" value="1"/>
</dbReference>
<accession>A0A8J7LVN6</accession>
<keyword evidence="6" id="KW-1185">Reference proteome</keyword>
<dbReference type="Pfam" id="PF01656">
    <property type="entry name" value="CbiA"/>
    <property type="match status" value="1"/>
</dbReference>
<dbReference type="SUPFAM" id="SSF52540">
    <property type="entry name" value="P-loop containing nucleoside triphosphate hydrolases"/>
    <property type="match status" value="1"/>
</dbReference>
<dbReference type="PANTHER" id="PTHR43384">
    <property type="entry name" value="SEPTUM SITE-DETERMINING PROTEIN MIND HOMOLOG, CHLOROPLASTIC-RELATED"/>
    <property type="match status" value="1"/>
</dbReference>
<dbReference type="GO" id="GO:0005524">
    <property type="term" value="F:ATP binding"/>
    <property type="evidence" value="ECO:0007669"/>
    <property type="project" value="UniProtKB-KW"/>
</dbReference>
<keyword evidence="1" id="KW-0547">Nucleotide-binding</keyword>
<dbReference type="InterPro" id="IPR011006">
    <property type="entry name" value="CheY-like_superfamily"/>
</dbReference>
<dbReference type="InterPro" id="IPR002586">
    <property type="entry name" value="CobQ/CobB/MinD/ParA_Nub-bd_dom"/>
</dbReference>
<organism evidence="5 6">
    <name type="scientific">Geomesophilobacter sediminis</name>
    <dbReference type="NCBI Taxonomy" id="2798584"/>
    <lineage>
        <taxon>Bacteria</taxon>
        <taxon>Pseudomonadati</taxon>
        <taxon>Thermodesulfobacteriota</taxon>
        <taxon>Desulfuromonadia</taxon>
        <taxon>Geobacterales</taxon>
        <taxon>Geobacteraceae</taxon>
        <taxon>Geomesophilobacter</taxon>
    </lineage>
</organism>
<comment type="caution">
    <text evidence="5">The sequence shown here is derived from an EMBL/GenBank/DDBJ whole genome shotgun (WGS) entry which is preliminary data.</text>
</comment>
<dbReference type="Proteomes" id="UP000636888">
    <property type="component" value="Unassembled WGS sequence"/>
</dbReference>
<dbReference type="Gene3D" id="3.40.50.300">
    <property type="entry name" value="P-loop containing nucleotide triphosphate hydrolases"/>
    <property type="match status" value="1"/>
</dbReference>